<name>A0AAW1X035_RUBAR</name>
<reference evidence="8 9" key="1">
    <citation type="journal article" date="2023" name="G3 (Bethesda)">
        <title>A chromosome-length genome assembly and annotation of blackberry (Rubus argutus, cv. 'Hillquist').</title>
        <authorList>
            <person name="Bruna T."/>
            <person name="Aryal R."/>
            <person name="Dudchenko O."/>
            <person name="Sargent D.J."/>
            <person name="Mead D."/>
            <person name="Buti M."/>
            <person name="Cavallini A."/>
            <person name="Hytonen T."/>
            <person name="Andres J."/>
            <person name="Pham M."/>
            <person name="Weisz D."/>
            <person name="Mascagni F."/>
            <person name="Usai G."/>
            <person name="Natali L."/>
            <person name="Bassil N."/>
            <person name="Fernandez G.E."/>
            <person name="Lomsadze A."/>
            <person name="Armour M."/>
            <person name="Olukolu B."/>
            <person name="Poorten T."/>
            <person name="Britton C."/>
            <person name="Davik J."/>
            <person name="Ashrafi H."/>
            <person name="Aiden E.L."/>
            <person name="Borodovsky M."/>
            <person name="Worthington M."/>
        </authorList>
    </citation>
    <scope>NUCLEOTIDE SEQUENCE [LARGE SCALE GENOMIC DNA]</scope>
    <source>
        <strain evidence="8">PI 553951</strain>
    </source>
</reference>
<keyword evidence="5" id="KW-0862">Zinc</keyword>
<proteinExistence type="predicted"/>
<dbReference type="SMART" id="SM00184">
    <property type="entry name" value="RING"/>
    <property type="match status" value="1"/>
</dbReference>
<keyword evidence="3" id="KW-0479">Metal-binding</keyword>
<dbReference type="Gene3D" id="3.30.40.10">
    <property type="entry name" value="Zinc/RING finger domain, C3HC4 (zinc finger)"/>
    <property type="match status" value="1"/>
</dbReference>
<evidence type="ECO:0000259" key="7">
    <source>
        <dbReference type="PROSITE" id="PS50089"/>
    </source>
</evidence>
<accession>A0AAW1X035</accession>
<dbReference type="GO" id="GO:0008270">
    <property type="term" value="F:zinc ion binding"/>
    <property type="evidence" value="ECO:0007669"/>
    <property type="project" value="UniProtKB-KW"/>
</dbReference>
<evidence type="ECO:0000313" key="8">
    <source>
        <dbReference type="EMBL" id="KAK9930256.1"/>
    </source>
</evidence>
<dbReference type="GO" id="GO:0061630">
    <property type="term" value="F:ubiquitin protein ligase activity"/>
    <property type="evidence" value="ECO:0007669"/>
    <property type="project" value="UniProtKB-EC"/>
</dbReference>
<gene>
    <name evidence="8" type="ORF">M0R45_027299</name>
</gene>
<dbReference type="Proteomes" id="UP001457282">
    <property type="component" value="Unassembled WGS sequence"/>
</dbReference>
<dbReference type="GO" id="GO:0005737">
    <property type="term" value="C:cytoplasm"/>
    <property type="evidence" value="ECO:0007669"/>
    <property type="project" value="TreeGrafter"/>
</dbReference>
<evidence type="ECO:0000313" key="9">
    <source>
        <dbReference type="Proteomes" id="UP001457282"/>
    </source>
</evidence>
<dbReference type="Pfam" id="PF13639">
    <property type="entry name" value="zf-RING_2"/>
    <property type="match status" value="1"/>
</dbReference>
<evidence type="ECO:0000256" key="6">
    <source>
        <dbReference type="PROSITE-ProRule" id="PRU00175"/>
    </source>
</evidence>
<dbReference type="GO" id="GO:0016567">
    <property type="term" value="P:protein ubiquitination"/>
    <property type="evidence" value="ECO:0007669"/>
    <property type="project" value="TreeGrafter"/>
</dbReference>
<dbReference type="PROSITE" id="PS50089">
    <property type="entry name" value="ZF_RING_2"/>
    <property type="match status" value="1"/>
</dbReference>
<keyword evidence="9" id="KW-1185">Reference proteome</keyword>
<dbReference type="InterPro" id="IPR001841">
    <property type="entry name" value="Znf_RING"/>
</dbReference>
<dbReference type="EC" id="2.3.2.27" evidence="2"/>
<dbReference type="EMBL" id="JBEDUW010000005">
    <property type="protein sequence ID" value="KAK9930256.1"/>
    <property type="molecule type" value="Genomic_DNA"/>
</dbReference>
<keyword evidence="4 6" id="KW-0863">Zinc-finger</keyword>
<sequence length="171" mass="19204">MGVPEVHQQGVIEVIFQVAEVAIPELPILVNLLYLTVHRVDNSIDMVRMESLVANTSNLIPATKSSIKCLEKVRLDSLESEATIRQAPCAICCESLDYFDAGEDDVDHQQMITHLPCQHHYHADCIVRWLEISHLCPVCRYPLPFLEMGKQSNIFMEAILPRSTGTVPPVI</sequence>
<dbReference type="PANTHER" id="PTHR15710">
    <property type="entry name" value="E3 UBIQUITIN-PROTEIN LIGASE PRAJA"/>
    <property type="match status" value="1"/>
</dbReference>
<evidence type="ECO:0000256" key="3">
    <source>
        <dbReference type="ARBA" id="ARBA00022723"/>
    </source>
</evidence>
<dbReference type="PANTHER" id="PTHR15710:SF229">
    <property type="entry name" value="E3 UBIQUITIN-PROTEIN LIGASE RNF181-LIKE"/>
    <property type="match status" value="1"/>
</dbReference>
<evidence type="ECO:0000256" key="1">
    <source>
        <dbReference type="ARBA" id="ARBA00000900"/>
    </source>
</evidence>
<dbReference type="AlphaFoldDB" id="A0AAW1X035"/>
<dbReference type="SUPFAM" id="SSF57850">
    <property type="entry name" value="RING/U-box"/>
    <property type="match status" value="1"/>
</dbReference>
<evidence type="ECO:0000256" key="2">
    <source>
        <dbReference type="ARBA" id="ARBA00012483"/>
    </source>
</evidence>
<organism evidence="8 9">
    <name type="scientific">Rubus argutus</name>
    <name type="common">Southern blackberry</name>
    <dbReference type="NCBI Taxonomy" id="59490"/>
    <lineage>
        <taxon>Eukaryota</taxon>
        <taxon>Viridiplantae</taxon>
        <taxon>Streptophyta</taxon>
        <taxon>Embryophyta</taxon>
        <taxon>Tracheophyta</taxon>
        <taxon>Spermatophyta</taxon>
        <taxon>Magnoliopsida</taxon>
        <taxon>eudicotyledons</taxon>
        <taxon>Gunneridae</taxon>
        <taxon>Pentapetalae</taxon>
        <taxon>rosids</taxon>
        <taxon>fabids</taxon>
        <taxon>Rosales</taxon>
        <taxon>Rosaceae</taxon>
        <taxon>Rosoideae</taxon>
        <taxon>Rosoideae incertae sedis</taxon>
        <taxon>Rubus</taxon>
    </lineage>
</organism>
<protein>
    <recommendedName>
        <fullName evidence="2">RING-type E3 ubiquitin transferase</fullName>
        <ecNumber evidence="2">2.3.2.27</ecNumber>
    </recommendedName>
</protein>
<comment type="caution">
    <text evidence="8">The sequence shown here is derived from an EMBL/GenBank/DDBJ whole genome shotgun (WGS) entry which is preliminary data.</text>
</comment>
<comment type="catalytic activity">
    <reaction evidence="1">
        <text>S-ubiquitinyl-[E2 ubiquitin-conjugating enzyme]-L-cysteine + [acceptor protein]-L-lysine = [E2 ubiquitin-conjugating enzyme]-L-cysteine + N(6)-ubiquitinyl-[acceptor protein]-L-lysine.</text>
        <dbReference type="EC" id="2.3.2.27"/>
    </reaction>
</comment>
<dbReference type="InterPro" id="IPR013083">
    <property type="entry name" value="Znf_RING/FYVE/PHD"/>
</dbReference>
<feature type="domain" description="RING-type" evidence="7">
    <location>
        <begin position="89"/>
        <end position="140"/>
    </location>
</feature>
<evidence type="ECO:0000256" key="4">
    <source>
        <dbReference type="ARBA" id="ARBA00022771"/>
    </source>
</evidence>
<evidence type="ECO:0000256" key="5">
    <source>
        <dbReference type="ARBA" id="ARBA00022833"/>
    </source>
</evidence>